<evidence type="ECO:0000256" key="1">
    <source>
        <dbReference type="ARBA" id="ARBA00004370"/>
    </source>
</evidence>
<name>A0A100YUI2_TRASO</name>
<dbReference type="Pfam" id="PF03717">
    <property type="entry name" value="PBP_dimer"/>
    <property type="match status" value="1"/>
</dbReference>
<keyword evidence="5" id="KW-0812">Transmembrane</keyword>
<dbReference type="InterPro" id="IPR036138">
    <property type="entry name" value="PBP_dimer_sf"/>
</dbReference>
<protein>
    <submittedName>
        <fullName evidence="8">Peptidoglycan glycosyltransferase</fullName>
    </submittedName>
</protein>
<dbReference type="GO" id="GO:0016740">
    <property type="term" value="F:transferase activity"/>
    <property type="evidence" value="ECO:0007669"/>
    <property type="project" value="UniProtKB-KW"/>
</dbReference>
<dbReference type="GO" id="GO:0008658">
    <property type="term" value="F:penicillin binding"/>
    <property type="evidence" value="ECO:0007669"/>
    <property type="project" value="InterPro"/>
</dbReference>
<keyword evidence="3 5" id="KW-0472">Membrane</keyword>
<dbReference type="Gene3D" id="3.90.1310.10">
    <property type="entry name" value="Penicillin-binding protein 2a (Domain 2)"/>
    <property type="match status" value="1"/>
</dbReference>
<keyword evidence="8" id="KW-0808">Transferase</keyword>
<feature type="domain" description="Penicillin-binding protein transpeptidase" evidence="6">
    <location>
        <begin position="278"/>
        <end position="580"/>
    </location>
</feature>
<dbReference type="Gene3D" id="3.30.450.330">
    <property type="match status" value="1"/>
</dbReference>
<dbReference type="PANTHER" id="PTHR30627:SF1">
    <property type="entry name" value="PEPTIDOGLYCAN D,D-TRANSPEPTIDASE FTSI"/>
    <property type="match status" value="1"/>
</dbReference>
<dbReference type="InterPro" id="IPR050515">
    <property type="entry name" value="Beta-lactam/transpept"/>
</dbReference>
<dbReference type="EMBL" id="LOJF01000011">
    <property type="protein sequence ID" value="KUH57938.1"/>
    <property type="molecule type" value="Genomic_DNA"/>
</dbReference>
<evidence type="ECO:0000256" key="4">
    <source>
        <dbReference type="SAM" id="MobiDB-lite"/>
    </source>
</evidence>
<dbReference type="SUPFAM" id="SSF56519">
    <property type="entry name" value="Penicillin binding protein dimerisation domain"/>
    <property type="match status" value="1"/>
</dbReference>
<evidence type="ECO:0000256" key="5">
    <source>
        <dbReference type="SAM" id="Phobius"/>
    </source>
</evidence>
<dbReference type="AlphaFoldDB" id="A0A100YUI2"/>
<keyword evidence="5" id="KW-1133">Transmembrane helix</keyword>
<comment type="caution">
    <text evidence="8">The sequence shown here is derived from an EMBL/GenBank/DDBJ whole genome shotgun (WGS) entry which is preliminary data.</text>
</comment>
<evidence type="ECO:0000256" key="2">
    <source>
        <dbReference type="ARBA" id="ARBA00007171"/>
    </source>
</evidence>
<comment type="similarity">
    <text evidence="2">Belongs to the transpeptidase family.</text>
</comment>
<dbReference type="PANTHER" id="PTHR30627">
    <property type="entry name" value="PEPTIDOGLYCAN D,D-TRANSPEPTIDASE"/>
    <property type="match status" value="1"/>
</dbReference>
<dbReference type="GO" id="GO:0071555">
    <property type="term" value="P:cell wall organization"/>
    <property type="evidence" value="ECO:0007669"/>
    <property type="project" value="TreeGrafter"/>
</dbReference>
<dbReference type="Pfam" id="PF00905">
    <property type="entry name" value="Transpeptidase"/>
    <property type="match status" value="1"/>
</dbReference>
<dbReference type="Gene3D" id="3.40.710.10">
    <property type="entry name" value="DD-peptidase/beta-lactamase superfamily"/>
    <property type="match status" value="1"/>
</dbReference>
<dbReference type="OrthoDB" id="9789078at2"/>
<dbReference type="InterPro" id="IPR005311">
    <property type="entry name" value="PBP_dimer"/>
</dbReference>
<sequence length="606" mass="63613">MRQSRQGRRGMPEASYDEASRARYRARASRPGGSGPGGFDSGTRVIFIILMVAFAIVAGRLVWLQVIDSSSLSEAAEQHRTNVITLHAKRGTIYDRNGNVLAMSVDCKTIYCNPKEITDPSGVAKILAANLGGSASDYTSALTTDSTFAYVERQVDTDVADTIKQQLSDANLKGVYYLDDTKRVYPYGDVASQVLGVVGSDGDGLTGLEYYYNDVLSGTDGQMIVETGLTGTPIAGGTSQVTEAKNGQDLVLSIDIDIQEKAEEVISKAVGDYEADSGSVMVTNPKTGEIYAACSTPLAKLSDLANTSSDALTLKPVTASYEPGSMFKILTVAIGVENGLFNADSIYNVPMQILAGDDWVTDDDVRSGAEDMTVRTMLVRSSNVGVSLLAQEVIGAQRFAEGVDKFGIGHTTGIDYPGEATGIVTSYENYTGATLGAMAFGQALAVPMVQIVRAFGIVANDGIPTTPHFLISKGGEGVDWPTGDQVISKDTADEVTDMMISVMTDGTGKRGQVDGYTIAGKTGTGEQAGESGGYQAGKYVSSLCGFANAEDPQVLVYVGLNGTPHLALSSAAPTFKEIMEAAVTDLGISPDASTTTTSTKSTSTTN</sequence>
<dbReference type="GO" id="GO:0005886">
    <property type="term" value="C:plasma membrane"/>
    <property type="evidence" value="ECO:0007669"/>
    <property type="project" value="TreeGrafter"/>
</dbReference>
<comment type="subcellular location">
    <subcellularLocation>
        <location evidence="1">Membrane</location>
    </subcellularLocation>
</comment>
<evidence type="ECO:0000256" key="3">
    <source>
        <dbReference type="ARBA" id="ARBA00023136"/>
    </source>
</evidence>
<feature type="transmembrane region" description="Helical" evidence="5">
    <location>
        <begin position="45"/>
        <end position="63"/>
    </location>
</feature>
<evidence type="ECO:0000259" key="7">
    <source>
        <dbReference type="Pfam" id="PF03717"/>
    </source>
</evidence>
<reference evidence="8 9" key="1">
    <citation type="submission" date="2015-12" db="EMBL/GenBank/DDBJ databases">
        <title>Draft Genome Sequence of Olsenella scatoligenes SK9K4T; a Producer of 3-Methylindole- (skatole) and 4-Methylphenol- (p-cresol) Isolated from Pig Feces.</title>
        <authorList>
            <person name="Li X."/>
            <person name="Borg B."/>
            <person name="Canibe N."/>
        </authorList>
    </citation>
    <scope>NUCLEOTIDE SEQUENCE [LARGE SCALE GENOMIC DNA]</scope>
    <source>
        <strain evidence="8 9">SK9K4</strain>
    </source>
</reference>
<feature type="region of interest" description="Disordered" evidence="4">
    <location>
        <begin position="1"/>
        <end position="36"/>
    </location>
</feature>
<evidence type="ECO:0000259" key="6">
    <source>
        <dbReference type="Pfam" id="PF00905"/>
    </source>
</evidence>
<gene>
    <name evidence="8" type="ORF">AUL39_09665</name>
</gene>
<accession>A0A100YUI2</accession>
<dbReference type="STRING" id="1299998.AUL39_09665"/>
<dbReference type="Gene3D" id="1.10.150.770">
    <property type="match status" value="1"/>
</dbReference>
<dbReference type="InterPro" id="IPR012338">
    <property type="entry name" value="Beta-lactam/transpept-like"/>
</dbReference>
<dbReference type="InterPro" id="IPR001460">
    <property type="entry name" value="PCN-bd_Tpept"/>
</dbReference>
<evidence type="ECO:0000313" key="8">
    <source>
        <dbReference type="EMBL" id="KUH57938.1"/>
    </source>
</evidence>
<organism evidence="8 9">
    <name type="scientific">Tractidigestivibacter scatoligenes</name>
    <name type="common">Olsenella scatoligenes</name>
    <dbReference type="NCBI Taxonomy" id="1299998"/>
    <lineage>
        <taxon>Bacteria</taxon>
        <taxon>Bacillati</taxon>
        <taxon>Actinomycetota</taxon>
        <taxon>Coriobacteriia</taxon>
        <taxon>Coriobacteriales</taxon>
        <taxon>Atopobiaceae</taxon>
        <taxon>Tractidigestivibacter</taxon>
    </lineage>
</organism>
<proteinExistence type="inferred from homology"/>
<dbReference type="SUPFAM" id="SSF56601">
    <property type="entry name" value="beta-lactamase/transpeptidase-like"/>
    <property type="match status" value="1"/>
</dbReference>
<evidence type="ECO:0000313" key="9">
    <source>
        <dbReference type="Proteomes" id="UP000054078"/>
    </source>
</evidence>
<feature type="domain" description="Penicillin-binding protein dimerisation" evidence="7">
    <location>
        <begin position="87"/>
        <end position="234"/>
    </location>
</feature>
<keyword evidence="9" id="KW-1185">Reference proteome</keyword>
<dbReference type="Proteomes" id="UP000054078">
    <property type="component" value="Unassembled WGS sequence"/>
</dbReference>